<dbReference type="InterPro" id="IPR013083">
    <property type="entry name" value="Znf_RING/FYVE/PHD"/>
</dbReference>
<dbReference type="EMBL" id="VSWD01000010">
    <property type="protein sequence ID" value="KAK3091523.1"/>
    <property type="molecule type" value="Genomic_DNA"/>
</dbReference>
<feature type="region of interest" description="Disordered" evidence="5">
    <location>
        <begin position="1"/>
        <end position="58"/>
    </location>
</feature>
<dbReference type="PANTHER" id="PTHR46359:SF2">
    <property type="entry name" value="GEO07743P1"/>
    <property type="match status" value="1"/>
</dbReference>
<comment type="caution">
    <text evidence="7">The sequence shown here is derived from an EMBL/GenBank/DDBJ whole genome shotgun (WGS) entry which is preliminary data.</text>
</comment>
<sequence length="145" mass="16022">MGNCFKTPNADDISLLRGSDSSESSDQPIGPPPPYQERQNRVPIYHPSPNVSRPANQLSEEEQIKIAKRLGLISHLPTGVYDGSSKKGKECAICMGEFTLGESLRFLPCMHTYHKDCIDDWLMRAFTCPSCMEPVDAALLSSYGT</sequence>
<feature type="compositionally biased region" description="Polar residues" evidence="5">
    <location>
        <begin position="49"/>
        <end position="58"/>
    </location>
</feature>
<dbReference type="Proteomes" id="UP001186944">
    <property type="component" value="Unassembled WGS sequence"/>
</dbReference>
<dbReference type="GO" id="GO:0006511">
    <property type="term" value="P:ubiquitin-dependent protein catabolic process"/>
    <property type="evidence" value="ECO:0007669"/>
    <property type="project" value="TreeGrafter"/>
</dbReference>
<feature type="domain" description="RING-type" evidence="6">
    <location>
        <begin position="91"/>
        <end position="131"/>
    </location>
</feature>
<dbReference type="Pfam" id="PF13639">
    <property type="entry name" value="zf-RING_2"/>
    <property type="match status" value="1"/>
</dbReference>
<accession>A0AA88XTT2</accession>
<evidence type="ECO:0000256" key="5">
    <source>
        <dbReference type="SAM" id="MobiDB-lite"/>
    </source>
</evidence>
<dbReference type="GO" id="GO:0061630">
    <property type="term" value="F:ubiquitin protein ligase activity"/>
    <property type="evidence" value="ECO:0007669"/>
    <property type="project" value="TreeGrafter"/>
</dbReference>
<name>A0AA88XTT2_PINIB</name>
<organism evidence="7 8">
    <name type="scientific">Pinctada imbricata</name>
    <name type="common">Atlantic pearl-oyster</name>
    <name type="synonym">Pinctada martensii</name>
    <dbReference type="NCBI Taxonomy" id="66713"/>
    <lineage>
        <taxon>Eukaryota</taxon>
        <taxon>Metazoa</taxon>
        <taxon>Spiralia</taxon>
        <taxon>Lophotrochozoa</taxon>
        <taxon>Mollusca</taxon>
        <taxon>Bivalvia</taxon>
        <taxon>Autobranchia</taxon>
        <taxon>Pteriomorphia</taxon>
        <taxon>Pterioida</taxon>
        <taxon>Pterioidea</taxon>
        <taxon>Pteriidae</taxon>
        <taxon>Pinctada</taxon>
    </lineage>
</organism>
<dbReference type="GO" id="GO:0000151">
    <property type="term" value="C:ubiquitin ligase complex"/>
    <property type="evidence" value="ECO:0007669"/>
    <property type="project" value="TreeGrafter"/>
</dbReference>
<dbReference type="CDD" id="cd16468">
    <property type="entry name" value="RING-H2_RNF11"/>
    <property type="match status" value="1"/>
</dbReference>
<dbReference type="AlphaFoldDB" id="A0AA88XTT2"/>
<dbReference type="PANTHER" id="PTHR46359">
    <property type="entry name" value="GEO07743P1"/>
    <property type="match status" value="1"/>
</dbReference>
<evidence type="ECO:0000313" key="8">
    <source>
        <dbReference type="Proteomes" id="UP001186944"/>
    </source>
</evidence>
<keyword evidence="2 4" id="KW-0863">Zinc-finger</keyword>
<dbReference type="SUPFAM" id="SSF57850">
    <property type="entry name" value="RING/U-box"/>
    <property type="match status" value="1"/>
</dbReference>
<dbReference type="PROSITE" id="PS50089">
    <property type="entry name" value="ZF_RING_2"/>
    <property type="match status" value="1"/>
</dbReference>
<dbReference type="InterPro" id="IPR052804">
    <property type="entry name" value="UEC_component"/>
</dbReference>
<evidence type="ECO:0000256" key="2">
    <source>
        <dbReference type="ARBA" id="ARBA00022771"/>
    </source>
</evidence>
<dbReference type="InterPro" id="IPR042981">
    <property type="entry name" value="RNF11_RING-H2"/>
</dbReference>
<proteinExistence type="predicted"/>
<protein>
    <recommendedName>
        <fullName evidence="6">RING-type domain-containing protein</fullName>
    </recommendedName>
</protein>
<dbReference type="SMART" id="SM00184">
    <property type="entry name" value="RING"/>
    <property type="match status" value="1"/>
</dbReference>
<keyword evidence="3" id="KW-0862">Zinc</keyword>
<evidence type="ECO:0000259" key="6">
    <source>
        <dbReference type="PROSITE" id="PS50089"/>
    </source>
</evidence>
<evidence type="ECO:0000256" key="4">
    <source>
        <dbReference type="PROSITE-ProRule" id="PRU00175"/>
    </source>
</evidence>
<keyword evidence="8" id="KW-1185">Reference proteome</keyword>
<evidence type="ECO:0000256" key="1">
    <source>
        <dbReference type="ARBA" id="ARBA00022723"/>
    </source>
</evidence>
<reference evidence="7" key="1">
    <citation type="submission" date="2019-08" db="EMBL/GenBank/DDBJ databases">
        <title>The improved chromosome-level genome for the pearl oyster Pinctada fucata martensii using PacBio sequencing and Hi-C.</title>
        <authorList>
            <person name="Zheng Z."/>
        </authorList>
    </citation>
    <scope>NUCLEOTIDE SEQUENCE</scope>
    <source>
        <strain evidence="7">ZZ-2019</strain>
        <tissue evidence="7">Adductor muscle</tissue>
    </source>
</reference>
<evidence type="ECO:0000256" key="3">
    <source>
        <dbReference type="ARBA" id="ARBA00022833"/>
    </source>
</evidence>
<gene>
    <name evidence="7" type="ORF">FSP39_020488</name>
</gene>
<keyword evidence="1" id="KW-0479">Metal-binding</keyword>
<evidence type="ECO:0000313" key="7">
    <source>
        <dbReference type="EMBL" id="KAK3091523.1"/>
    </source>
</evidence>
<dbReference type="GO" id="GO:0008270">
    <property type="term" value="F:zinc ion binding"/>
    <property type="evidence" value="ECO:0007669"/>
    <property type="project" value="UniProtKB-KW"/>
</dbReference>
<dbReference type="Gene3D" id="3.30.40.10">
    <property type="entry name" value="Zinc/RING finger domain, C3HC4 (zinc finger)"/>
    <property type="match status" value="1"/>
</dbReference>
<dbReference type="InterPro" id="IPR001841">
    <property type="entry name" value="Znf_RING"/>
</dbReference>